<dbReference type="InterPro" id="IPR011051">
    <property type="entry name" value="RmlC_Cupin_sf"/>
</dbReference>
<dbReference type="EMBL" id="FTNC01000006">
    <property type="protein sequence ID" value="SIQ59545.1"/>
    <property type="molecule type" value="Genomic_DNA"/>
</dbReference>
<reference evidence="3" key="1">
    <citation type="submission" date="2017-01" db="EMBL/GenBank/DDBJ databases">
        <authorList>
            <person name="Varghese N."/>
            <person name="Submissions S."/>
        </authorList>
    </citation>
    <scope>NUCLEOTIDE SEQUENCE [LARGE SCALE GENOMIC DNA]</scope>
    <source>
        <strain evidence="3">ATCC 700103</strain>
    </source>
</reference>
<evidence type="ECO:0000313" key="3">
    <source>
        <dbReference type="Proteomes" id="UP000185669"/>
    </source>
</evidence>
<evidence type="ECO:0000259" key="1">
    <source>
        <dbReference type="Pfam" id="PF07883"/>
    </source>
</evidence>
<organism evidence="2 3">
    <name type="scientific">Halanaerobium kushneri</name>
    <dbReference type="NCBI Taxonomy" id="56779"/>
    <lineage>
        <taxon>Bacteria</taxon>
        <taxon>Bacillati</taxon>
        <taxon>Bacillota</taxon>
        <taxon>Clostridia</taxon>
        <taxon>Halanaerobiales</taxon>
        <taxon>Halanaerobiaceae</taxon>
        <taxon>Halanaerobium</taxon>
    </lineage>
</organism>
<dbReference type="PANTHER" id="PTHR40112">
    <property type="entry name" value="H2HPP ISOMERASE"/>
    <property type="match status" value="1"/>
</dbReference>
<dbReference type="AlphaFoldDB" id="A0A1N6U1P0"/>
<proteinExistence type="predicted"/>
<dbReference type="CDD" id="cd02238">
    <property type="entry name" value="cupin_KdgF"/>
    <property type="match status" value="1"/>
</dbReference>
<dbReference type="SUPFAM" id="SSF51182">
    <property type="entry name" value="RmlC-like cupins"/>
    <property type="match status" value="1"/>
</dbReference>
<dbReference type="InterPro" id="IPR025499">
    <property type="entry name" value="KdgF"/>
</dbReference>
<feature type="domain" description="Cupin type-2" evidence="1">
    <location>
        <begin position="35"/>
        <end position="97"/>
    </location>
</feature>
<dbReference type="Proteomes" id="UP000185669">
    <property type="component" value="Unassembled WGS sequence"/>
</dbReference>
<evidence type="ECO:0000313" key="2">
    <source>
        <dbReference type="EMBL" id="SIQ59545.1"/>
    </source>
</evidence>
<protein>
    <submittedName>
        <fullName evidence="2">Cupin domain protein</fullName>
    </submittedName>
</protein>
<dbReference type="PIRSF" id="PIRSF029883">
    <property type="entry name" value="KdgF"/>
    <property type="match status" value="1"/>
</dbReference>
<dbReference type="STRING" id="56779.SAMN05421834_10612"/>
<dbReference type="InterPro" id="IPR052535">
    <property type="entry name" value="Bacilysin_H2HPP_isomerase"/>
</dbReference>
<dbReference type="RefSeq" id="WP_199505761.1">
    <property type="nucleotide sequence ID" value="NZ_FTNC01000006.1"/>
</dbReference>
<name>A0A1N6U1P0_9FIRM</name>
<dbReference type="InterPro" id="IPR014710">
    <property type="entry name" value="RmlC-like_jellyroll"/>
</dbReference>
<dbReference type="Pfam" id="PF07883">
    <property type="entry name" value="Cupin_2"/>
    <property type="match status" value="1"/>
</dbReference>
<sequence>MEKIIVKNSEIEFEELEAKVKRKILSRGGSMMAVEVHFNKGGIGEKHSHSKHQQISYILEGEFEVEVGDEKKVLTAGDSFYAGENVEHGVKALKDSVILDVFTPQREDFLD</sequence>
<keyword evidence="3" id="KW-1185">Reference proteome</keyword>
<gene>
    <name evidence="2" type="ORF">SAMN05421834_10612</name>
</gene>
<dbReference type="InterPro" id="IPR013096">
    <property type="entry name" value="Cupin_2"/>
</dbReference>
<dbReference type="Gene3D" id="2.60.120.10">
    <property type="entry name" value="Jelly Rolls"/>
    <property type="match status" value="1"/>
</dbReference>
<accession>A0A1N6U1P0</accession>
<dbReference type="PANTHER" id="PTHR40112:SF1">
    <property type="entry name" value="H2HPP ISOMERASE"/>
    <property type="match status" value="1"/>
</dbReference>